<feature type="compositionally biased region" description="Pro residues" evidence="2">
    <location>
        <begin position="11"/>
        <end position="22"/>
    </location>
</feature>
<feature type="compositionally biased region" description="Low complexity" evidence="2">
    <location>
        <begin position="538"/>
        <end position="554"/>
    </location>
</feature>
<feature type="compositionally biased region" description="Low complexity" evidence="2">
    <location>
        <begin position="445"/>
        <end position="468"/>
    </location>
</feature>
<feature type="compositionally biased region" description="Basic and acidic residues" evidence="2">
    <location>
        <begin position="96"/>
        <end position="105"/>
    </location>
</feature>
<evidence type="ECO:0000313" key="4">
    <source>
        <dbReference type="Proteomes" id="UP001176521"/>
    </source>
</evidence>
<dbReference type="Proteomes" id="UP001176521">
    <property type="component" value="Unassembled WGS sequence"/>
</dbReference>
<dbReference type="Gene3D" id="3.40.50.2000">
    <property type="entry name" value="Glycogen Phosphorylase B"/>
    <property type="match status" value="2"/>
</dbReference>
<feature type="compositionally biased region" description="Low complexity" evidence="2">
    <location>
        <begin position="49"/>
        <end position="59"/>
    </location>
</feature>
<dbReference type="GO" id="GO:0005829">
    <property type="term" value="C:cytosol"/>
    <property type="evidence" value="ECO:0007669"/>
    <property type="project" value="TreeGrafter"/>
</dbReference>
<gene>
    <name evidence="3" type="primary">TPS3</name>
    <name evidence="3" type="ORF">OC842_003803</name>
</gene>
<dbReference type="Pfam" id="PF00982">
    <property type="entry name" value="Glyco_transf_20"/>
    <property type="match status" value="1"/>
</dbReference>
<feature type="region of interest" description="Disordered" evidence="2">
    <location>
        <begin position="186"/>
        <end position="245"/>
    </location>
</feature>
<feature type="compositionally biased region" description="Low complexity" evidence="2">
    <location>
        <begin position="656"/>
        <end position="674"/>
    </location>
</feature>
<feature type="compositionally biased region" description="Low complexity" evidence="2">
    <location>
        <begin position="768"/>
        <end position="792"/>
    </location>
</feature>
<dbReference type="GO" id="GO:0005946">
    <property type="term" value="C:alpha,alpha-trehalose-phosphate synthase complex (UDP-forming)"/>
    <property type="evidence" value="ECO:0007669"/>
    <property type="project" value="TreeGrafter"/>
</dbReference>
<feature type="region of interest" description="Disordered" evidence="2">
    <location>
        <begin position="828"/>
        <end position="1033"/>
    </location>
</feature>
<feature type="compositionally biased region" description="Low complexity" evidence="2">
    <location>
        <begin position="354"/>
        <end position="366"/>
    </location>
</feature>
<feature type="compositionally biased region" description="Low complexity" evidence="2">
    <location>
        <begin position="78"/>
        <end position="94"/>
    </location>
</feature>
<feature type="compositionally biased region" description="Low complexity" evidence="2">
    <location>
        <begin position="223"/>
        <end position="233"/>
    </location>
</feature>
<feature type="compositionally biased region" description="Polar residues" evidence="2">
    <location>
        <begin position="1845"/>
        <end position="1862"/>
    </location>
</feature>
<reference evidence="3" key="1">
    <citation type="journal article" date="2023" name="PhytoFront">
        <title>Draft Genome Resources of Seven Strains of Tilletia horrida, Causal Agent of Kernel Smut of Rice.</title>
        <authorList>
            <person name="Khanal S."/>
            <person name="Antony Babu S."/>
            <person name="Zhou X.G."/>
        </authorList>
    </citation>
    <scope>NUCLEOTIDE SEQUENCE</scope>
    <source>
        <strain evidence="3">TX3</strain>
    </source>
</reference>
<dbReference type="InterPro" id="IPR023214">
    <property type="entry name" value="HAD_sf"/>
</dbReference>
<organism evidence="3 4">
    <name type="scientific">Tilletia horrida</name>
    <dbReference type="NCBI Taxonomy" id="155126"/>
    <lineage>
        <taxon>Eukaryota</taxon>
        <taxon>Fungi</taxon>
        <taxon>Dikarya</taxon>
        <taxon>Basidiomycota</taxon>
        <taxon>Ustilaginomycotina</taxon>
        <taxon>Exobasidiomycetes</taxon>
        <taxon>Tilletiales</taxon>
        <taxon>Tilletiaceae</taxon>
        <taxon>Tilletia</taxon>
    </lineage>
</organism>
<feature type="compositionally biased region" description="Low complexity" evidence="2">
    <location>
        <begin position="619"/>
        <end position="644"/>
    </location>
</feature>
<feature type="compositionally biased region" description="Low complexity" evidence="2">
    <location>
        <begin position="722"/>
        <end position="752"/>
    </location>
</feature>
<accession>A0AAN6GC73</accession>
<feature type="compositionally biased region" description="Low complexity" evidence="2">
    <location>
        <begin position="115"/>
        <end position="131"/>
    </location>
</feature>
<feature type="compositionally biased region" description="Gly residues" evidence="2">
    <location>
        <begin position="1103"/>
        <end position="1119"/>
    </location>
</feature>
<dbReference type="FunFam" id="3.40.50.2000:FF:000036">
    <property type="entry name" value="Alpha,alpha-trehalose-phosphate synthase subunit Tps2"/>
    <property type="match status" value="1"/>
</dbReference>
<sequence length="2027" mass="207875">MVNTTTAKQAPAPPPPPPPPVHPHPHAGHRLLIVSLFLRETIQFHPFPQDEQQQQQHLSQQEHNEVSFPYEDQPPPSTISTTATAASAQQRQQAVLHEEEDHQTDKPTPTPAPAPATATATATATDDIAPPSFINTAGRRGSQPYTSITPHHPHADPATLTADLLIADPATQQQAQLQLHEELTAHASRTQPAPPSPPEPLGNPGDGPYIPSTAAGGEGAAGGASASTAATGTSGPGGAGGSQTPLAIHELPARLHSFTLSHPPHTASAAAAYSHHHSLSASSHSTSASRRASSTSAKFRAGFFAHSIDLAGNSRSSSTGTATAPDMTALTPKSAHPSSSSNSSSHHPYHHHASASTGSAGSAGTLSAGGGGGGGGGGAGAGGASSSGTGPAPVGPLSIINDLVSKQQQKHNAAAAAAAAAITTGAGVGSGGNTGGAGAGGSNGAGPSTANTNSSTTAAPGTSPHTPSLLQTEARHNPFATATTPSSTAAGIASGTVTPRRTSSPMGGSTTPGGLPGSRLSALTSMTRTSSGAGSGSAGASVGSPGGIISASPGAGSGEGAGAGATTVKPRPKSFLQQTLSRPPAGLTTLSSLKKEGAGTGTASGGATPSAPTQPPASPSTAYPGATPAAAAASGGPAAGSAAALHRQAAGASMLSRSASSGPGGSAHTAAAVAAERKAPGTAGGVPLTKKSASTGASTLVGGAADDESPQAFSVVHDHGRAAPAPASTAASLPPAAAGAGASGAGLASSPLVGTPSGHIRPEHVFASVPPSSPSTTSTTNPSPSVTNVSGLGIQTASTGSAGASAVEMGSLATSASSLSASVASLASSSGATSSNGGTPATATPTSSSAEDTPQEIASPTTEEGASPRSGAKVESRAAGSSAPAAAAAAATSGPGATPQKRTGRERGPAAHMLPSSSSMATSRPKGSSRTRSRTRHHGNHHHHHHHHGVPLPRRTSSVASLESHQSAGTVTTTTSAAGMGREVGSCITPTSEHPDEEDSSGAADGTARSGDGSSSAAAASAPAASAVAPEQAQEEYEILPPFDFVPNPSANGGLFNAVESLGTLGQGRYGAKGRMKAGTTKGAGTGNATPTPNPGTGSAAPGLGGSAVGSGLGGGGDRGAVMRRSTNRLFIGTLGISLDGWLGPDEQSLIERRLGEERQAVPVWVDDATFERSYHDFCKALLWPTFHYTLPSERALEKQHEAFRSYIDVNRAFADRIAEHWREGDIVWINDYHLLLVPQMLRERLGPSATIGLFMHISFPSSEIFRCLSVRETLLRGMMGADLLGFQTSHACRHFRQTVSRILQLEATPKGIQLDTISGRGGFVSVTAFPIGIDVRSLNLKRREPEVKEWIQRLQTRYEGRKIIVGRDKLDWIKGVRQKLLAYELFLEDHPEWVGQVVLIQVALATTEENEEAGQASDVVARINRRWGSLTYQPVVFLHVQDITFSQYLALLTVADAFLASSLREGMALTPHEYIICQEVKHRPLILSEFVGSYSSLRACLGFNPFNTKQASLAIYKALTMDEDEMTQRWQDMHRTVVTQTAQHWITSFLSRLERAHAEQQFRDTAFIPRLEIAQLVSEWRAAKTRLILLDLEDTLVSETPLSLHKHGFRPSAKLLERLCALTADAKNSVYVLSGMGMANLNGLAEAVPRLGLIAENGCFVKHCGDGGERSWISLVAGFNLQWRPPVKDILAYFTERTPGSWMEDRGASICWVYWNEELGEAGSHEAQWARRQAAEVQNLIYDSLAERFSLRITPGPASFLCSPKNTSRASAVQHIMQLSAMGGFWAGGNMVVPGQIVDPNSNAGSSAVGGGSVGGAGLGASRTGLGMGMGMGIGAGGNSSSSTVASNTQADAAASRNKSQLDAVLREEAIKTSGRAQPGQLPNASDLPYKLPSNHWPVPQPSAPRSAAKDKVAMETTPGVRNLQGLFGFGPAAAAAAAAHPLQPNAGSFDFVLAIGQDEGLLRYVNGLDLPFAPVTCTTVDLTRSKGSDAGNHLEGVEEVEEALDEILEFRERDRRWGRPAMTDV</sequence>
<dbReference type="Gene3D" id="3.30.70.1020">
    <property type="entry name" value="Trehalose-6-phosphate phosphatase related protein, domain 2"/>
    <property type="match status" value="1"/>
</dbReference>
<feature type="compositionally biased region" description="Polar residues" evidence="2">
    <location>
        <begin position="915"/>
        <end position="926"/>
    </location>
</feature>
<proteinExistence type="inferred from homology"/>
<comment type="caution">
    <text evidence="3">The sequence shown here is derived from an EMBL/GenBank/DDBJ whole genome shotgun (WGS) entry which is preliminary data.</text>
</comment>
<dbReference type="GO" id="GO:0003825">
    <property type="term" value="F:alpha,alpha-trehalose-phosphate synthase (UDP-forming) activity"/>
    <property type="evidence" value="ECO:0007669"/>
    <property type="project" value="TreeGrafter"/>
</dbReference>
<feature type="region of interest" description="Disordered" evidence="2">
    <location>
        <begin position="1"/>
        <end position="27"/>
    </location>
</feature>
<feature type="compositionally biased region" description="Low complexity" evidence="2">
    <location>
        <begin position="878"/>
        <end position="899"/>
    </location>
</feature>
<feature type="compositionally biased region" description="Low complexity" evidence="2">
    <location>
        <begin position="1001"/>
        <end position="1029"/>
    </location>
</feature>
<feature type="compositionally biased region" description="Low complexity" evidence="2">
    <location>
        <begin position="1077"/>
        <end position="1102"/>
    </location>
</feature>
<feature type="region of interest" description="Disordered" evidence="2">
    <location>
        <begin position="1070"/>
        <end position="1119"/>
    </location>
</feature>
<comment type="similarity">
    <text evidence="1">In the N-terminal section; belongs to the glycosyltransferase 20 family.</text>
</comment>
<dbReference type="PANTHER" id="PTHR10788:SF15">
    <property type="entry name" value="TREHALOSE SYNTHASE COMPLEX REGULATORY SUBUNIT TPS3-RELATED"/>
    <property type="match status" value="1"/>
</dbReference>
<feature type="compositionally biased region" description="Polar residues" evidence="2">
    <location>
        <begin position="313"/>
        <end position="322"/>
    </location>
</feature>
<dbReference type="Gene3D" id="3.40.50.1000">
    <property type="entry name" value="HAD superfamily/HAD-like"/>
    <property type="match status" value="1"/>
</dbReference>
<evidence type="ECO:0000256" key="2">
    <source>
        <dbReference type="SAM" id="MobiDB-lite"/>
    </source>
</evidence>
<protein>
    <submittedName>
        <fullName evidence="3">Trehalose-6-P synthase/phosphatase complex subunit</fullName>
    </submittedName>
</protein>
<feature type="compositionally biased region" description="Pro residues" evidence="2">
    <location>
        <begin position="192"/>
        <end position="201"/>
    </location>
</feature>
<feature type="compositionally biased region" description="Gly residues" evidence="2">
    <location>
        <begin position="367"/>
        <end position="385"/>
    </location>
</feature>
<keyword evidence="4" id="KW-1185">Reference proteome</keyword>
<feature type="region of interest" description="Disordered" evidence="2">
    <location>
        <begin position="1839"/>
        <end position="1862"/>
    </location>
</feature>
<feature type="compositionally biased region" description="Polar residues" evidence="2">
    <location>
        <begin position="955"/>
        <end position="966"/>
    </location>
</feature>
<feature type="region of interest" description="Disordered" evidence="2">
    <location>
        <begin position="311"/>
        <end position="393"/>
    </location>
</feature>
<dbReference type="GO" id="GO:0005992">
    <property type="term" value="P:trehalose biosynthetic process"/>
    <property type="evidence" value="ECO:0007669"/>
    <property type="project" value="InterPro"/>
</dbReference>
<dbReference type="CDD" id="cd03788">
    <property type="entry name" value="GT20_TPS"/>
    <property type="match status" value="1"/>
</dbReference>
<feature type="compositionally biased region" description="Low complexity" evidence="2">
    <location>
        <begin position="828"/>
        <end position="852"/>
    </location>
</feature>
<feature type="compositionally biased region" description="Basic residues" evidence="2">
    <location>
        <begin position="927"/>
        <end position="949"/>
    </location>
</feature>
<dbReference type="EMBL" id="JAPDMQ010000203">
    <property type="protein sequence ID" value="KAK0530827.1"/>
    <property type="molecule type" value="Genomic_DNA"/>
</dbReference>
<evidence type="ECO:0000256" key="1">
    <source>
        <dbReference type="ARBA" id="ARBA00005409"/>
    </source>
</evidence>
<dbReference type="InterPro" id="IPR003337">
    <property type="entry name" value="Trehalose_PPase"/>
</dbReference>
<feature type="region of interest" description="Disordered" evidence="2">
    <location>
        <begin position="49"/>
        <end position="156"/>
    </location>
</feature>
<feature type="compositionally biased region" description="Low complexity" evidence="2">
    <location>
        <begin position="967"/>
        <end position="979"/>
    </location>
</feature>
<name>A0AAN6GC73_9BASI</name>
<feature type="region of interest" description="Disordered" evidence="2">
    <location>
        <begin position="438"/>
        <end position="792"/>
    </location>
</feature>
<dbReference type="SUPFAM" id="SSF56784">
    <property type="entry name" value="HAD-like"/>
    <property type="match status" value="1"/>
</dbReference>
<dbReference type="InterPro" id="IPR001830">
    <property type="entry name" value="Glyco_trans_20"/>
</dbReference>
<dbReference type="PANTHER" id="PTHR10788">
    <property type="entry name" value="TREHALOSE-6-PHOSPHATE SYNTHASE"/>
    <property type="match status" value="1"/>
</dbReference>
<dbReference type="Pfam" id="PF02358">
    <property type="entry name" value="Trehalose_PPase"/>
    <property type="match status" value="1"/>
</dbReference>
<feature type="compositionally biased region" description="Low complexity" evidence="2">
    <location>
        <begin position="334"/>
        <end position="346"/>
    </location>
</feature>
<dbReference type="SUPFAM" id="SSF53756">
    <property type="entry name" value="UDP-Glycosyltransferase/glycogen phosphorylase"/>
    <property type="match status" value="1"/>
</dbReference>
<feature type="compositionally biased region" description="Low complexity" evidence="2">
    <location>
        <begin position="480"/>
        <end position="509"/>
    </location>
</feature>
<dbReference type="InterPro" id="IPR036412">
    <property type="entry name" value="HAD-like_sf"/>
</dbReference>
<evidence type="ECO:0000313" key="3">
    <source>
        <dbReference type="EMBL" id="KAK0530827.1"/>
    </source>
</evidence>
<feature type="region of interest" description="Disordered" evidence="2">
    <location>
        <begin position="1874"/>
        <end position="1911"/>
    </location>
</feature>
<dbReference type="GO" id="GO:0004805">
    <property type="term" value="F:trehalose-phosphatase activity"/>
    <property type="evidence" value="ECO:0007669"/>
    <property type="project" value="TreeGrafter"/>
</dbReference>